<evidence type="ECO:0000313" key="2">
    <source>
        <dbReference type="EMBL" id="SEQ97648.1"/>
    </source>
</evidence>
<dbReference type="EMBL" id="FOEP01000018">
    <property type="protein sequence ID" value="SEQ97648.1"/>
    <property type="molecule type" value="Genomic_DNA"/>
</dbReference>
<dbReference type="Pfam" id="PF01814">
    <property type="entry name" value="Hemerythrin"/>
    <property type="match status" value="1"/>
</dbReference>
<dbReference type="OrthoDB" id="7619676at2"/>
<name>A0A1H9KEY2_9RHOB</name>
<accession>A0A1H9KEY2</accession>
<proteinExistence type="predicted"/>
<dbReference type="RefSeq" id="WP_090271168.1">
    <property type="nucleotide sequence ID" value="NZ_FOEP01000018.1"/>
</dbReference>
<dbReference type="InterPro" id="IPR012312">
    <property type="entry name" value="Hemerythrin-like"/>
</dbReference>
<organism evidence="2 3">
    <name type="scientific">Thalassovita taeanensis</name>
    <dbReference type="NCBI Taxonomy" id="657014"/>
    <lineage>
        <taxon>Bacteria</taxon>
        <taxon>Pseudomonadati</taxon>
        <taxon>Pseudomonadota</taxon>
        <taxon>Alphaproteobacteria</taxon>
        <taxon>Rhodobacterales</taxon>
        <taxon>Roseobacteraceae</taxon>
        <taxon>Thalassovita</taxon>
    </lineage>
</organism>
<dbReference type="AlphaFoldDB" id="A0A1H9KEY2"/>
<gene>
    <name evidence="2" type="ORF">SAMN04488092_11848</name>
</gene>
<protein>
    <submittedName>
        <fullName evidence="2">Hemerythrin-like domain-containing protein</fullName>
    </submittedName>
</protein>
<evidence type="ECO:0000313" key="3">
    <source>
        <dbReference type="Proteomes" id="UP000198634"/>
    </source>
</evidence>
<sequence>MKHPEPATRGSGKIPTHTGLLDRPLDFLVEDHLRECQICAVIDSLATTATLDRTHVLCVLRFLNEELNVHLRDEVEDLFPLLVARCLPEDAIENAITRVRVDHDEALRLLPDVRASLSTCLDTGSALSQEERKVLTRFAGHVRGHLVAENAILLPIARVRLTRADLRTLSRHMRSRRGLPERPETSDAE</sequence>
<reference evidence="2 3" key="1">
    <citation type="submission" date="2016-10" db="EMBL/GenBank/DDBJ databases">
        <authorList>
            <person name="de Groot N.N."/>
        </authorList>
    </citation>
    <scope>NUCLEOTIDE SEQUENCE [LARGE SCALE GENOMIC DNA]</scope>
    <source>
        <strain evidence="2 3">DSM 22007</strain>
    </source>
</reference>
<dbReference type="Gene3D" id="1.20.120.520">
    <property type="entry name" value="nmb1532 protein domain like"/>
    <property type="match status" value="1"/>
</dbReference>
<keyword evidence="3" id="KW-1185">Reference proteome</keyword>
<feature type="domain" description="Hemerythrin-like" evidence="1">
    <location>
        <begin position="24"/>
        <end position="157"/>
    </location>
</feature>
<evidence type="ECO:0000259" key="1">
    <source>
        <dbReference type="Pfam" id="PF01814"/>
    </source>
</evidence>
<dbReference type="STRING" id="657014.SAMN04488092_11848"/>
<dbReference type="Proteomes" id="UP000198634">
    <property type="component" value="Unassembled WGS sequence"/>
</dbReference>